<evidence type="ECO:0000259" key="6">
    <source>
        <dbReference type="Pfam" id="PF16212"/>
    </source>
</evidence>
<keyword evidence="5" id="KW-1133">Transmembrane helix</keyword>
<organism evidence="7 8">
    <name type="scientific">Gnathostoma spinigerum</name>
    <dbReference type="NCBI Taxonomy" id="75299"/>
    <lineage>
        <taxon>Eukaryota</taxon>
        <taxon>Metazoa</taxon>
        <taxon>Ecdysozoa</taxon>
        <taxon>Nematoda</taxon>
        <taxon>Chromadorea</taxon>
        <taxon>Rhabditida</taxon>
        <taxon>Spirurina</taxon>
        <taxon>Gnathostomatomorpha</taxon>
        <taxon>Gnathostomatoidea</taxon>
        <taxon>Gnathostomatidae</taxon>
        <taxon>Gnathostoma</taxon>
    </lineage>
</organism>
<dbReference type="Proteomes" id="UP001608902">
    <property type="component" value="Unassembled WGS sequence"/>
</dbReference>
<gene>
    <name evidence="7" type="ORF">AB6A40_008610</name>
</gene>
<dbReference type="PANTHER" id="PTHR24092:SF190">
    <property type="entry name" value="PHOSPHOLIPID-TRANSPORTING ATPASE"/>
    <property type="match status" value="1"/>
</dbReference>
<evidence type="ECO:0000313" key="7">
    <source>
        <dbReference type="EMBL" id="MFH4981901.1"/>
    </source>
</evidence>
<evidence type="ECO:0000256" key="2">
    <source>
        <dbReference type="ARBA" id="ARBA00022723"/>
    </source>
</evidence>
<feature type="region of interest" description="Disordered" evidence="4">
    <location>
        <begin position="343"/>
        <end position="383"/>
    </location>
</feature>
<keyword evidence="2" id="KW-0479">Metal-binding</keyword>
<feature type="compositionally biased region" description="Polar residues" evidence="4">
    <location>
        <begin position="232"/>
        <end position="248"/>
    </location>
</feature>
<feature type="region of interest" description="Disordered" evidence="4">
    <location>
        <begin position="274"/>
        <end position="307"/>
    </location>
</feature>
<feature type="compositionally biased region" description="Polar residues" evidence="4">
    <location>
        <begin position="364"/>
        <end position="377"/>
    </location>
</feature>
<dbReference type="InterPro" id="IPR032630">
    <property type="entry name" value="P_typ_ATPase_c"/>
</dbReference>
<evidence type="ECO:0000256" key="3">
    <source>
        <dbReference type="ARBA" id="ARBA00022842"/>
    </source>
</evidence>
<reference evidence="7 8" key="1">
    <citation type="submission" date="2024-08" db="EMBL/GenBank/DDBJ databases">
        <title>Gnathostoma spinigerum genome.</title>
        <authorList>
            <person name="Gonzalez-Bertolin B."/>
            <person name="Monzon S."/>
            <person name="Zaballos A."/>
            <person name="Jimenez P."/>
            <person name="Dekumyoy P."/>
            <person name="Varona S."/>
            <person name="Cuesta I."/>
            <person name="Sumanam S."/>
            <person name="Adisakwattana P."/>
            <person name="Gasser R.B."/>
            <person name="Hernandez-Gonzalez A."/>
            <person name="Young N.D."/>
            <person name="Perteguer M.J."/>
        </authorList>
    </citation>
    <scope>NUCLEOTIDE SEQUENCE [LARGE SCALE GENOMIC DNA]</scope>
    <source>
        <strain evidence="7">AL3</strain>
        <tissue evidence="7">Liver</tissue>
    </source>
</reference>
<comment type="caution">
    <text evidence="7">The sequence shown here is derived from an EMBL/GenBank/DDBJ whole genome shotgun (WGS) entry which is preliminary data.</text>
</comment>
<evidence type="ECO:0000256" key="4">
    <source>
        <dbReference type="SAM" id="MobiDB-lite"/>
    </source>
</evidence>
<evidence type="ECO:0000313" key="8">
    <source>
        <dbReference type="Proteomes" id="UP001608902"/>
    </source>
</evidence>
<keyword evidence="8" id="KW-1185">Reference proteome</keyword>
<accession>A0ABD6ERF9</accession>
<dbReference type="EMBL" id="JBGFUD010008124">
    <property type="protein sequence ID" value="MFH4981901.1"/>
    <property type="molecule type" value="Genomic_DNA"/>
</dbReference>
<feature type="transmembrane region" description="Helical" evidence="5">
    <location>
        <begin position="44"/>
        <end position="65"/>
    </location>
</feature>
<feature type="region of interest" description="Disordered" evidence="4">
    <location>
        <begin position="215"/>
        <end position="248"/>
    </location>
</feature>
<dbReference type="AlphaFoldDB" id="A0ABD6ERF9"/>
<dbReference type="PANTHER" id="PTHR24092">
    <property type="entry name" value="PROBABLE PHOSPHOLIPID-TRANSPORTING ATPASE"/>
    <property type="match status" value="1"/>
</dbReference>
<sequence>MILHGTDSSGRDLNNYSLLSFTCFTALILVVSGQIMLDTAYWTVFSHIVIWGSLLVYFGIAIFLYEVLPAQLMAKGATSQSYGIVFQAFACPQFWISLIMICVILLLPVVVNRFFWFDTHPSYADRLRVRHKLKKELPSEKTVRLRPFASGTIKRRSRRGSLRSGYAFSHQQGFGELILKGKLFSSQPKQKSTISPICENPIGLIAATSLLHNKSLDEESEPSKKKDDDNLETQSESQQIFESPVSPDSNVAYQHNILIDPESAEDYCDTTLETEASAVSEQQPTETTLDAQQITPFEEYSQSGQSSLTRSTITYDLPNIPSLSSLPESHTIVKVVTPQERPKIWSSSNGGVTETSFVRKRSGDPQNSECDSKSTINPIVERF</sequence>
<name>A0ABD6ERF9_9BILA</name>
<keyword evidence="3" id="KW-0460">Magnesium</keyword>
<keyword evidence="5" id="KW-0812">Transmembrane</keyword>
<feature type="compositionally biased region" description="Polar residues" evidence="4">
    <location>
        <begin position="345"/>
        <end position="356"/>
    </location>
</feature>
<feature type="transmembrane region" description="Helical" evidence="5">
    <location>
        <begin position="94"/>
        <end position="116"/>
    </location>
</feature>
<proteinExistence type="predicted"/>
<dbReference type="GO" id="GO:0016020">
    <property type="term" value="C:membrane"/>
    <property type="evidence" value="ECO:0007669"/>
    <property type="project" value="UniProtKB-SubCell"/>
</dbReference>
<feature type="transmembrane region" description="Helical" evidence="5">
    <location>
        <begin position="16"/>
        <end position="37"/>
    </location>
</feature>
<comment type="subcellular location">
    <subcellularLocation>
        <location evidence="1">Membrane</location>
        <topology evidence="1">Multi-pass membrane protein</topology>
    </subcellularLocation>
</comment>
<protein>
    <recommendedName>
        <fullName evidence="6">P-type ATPase C-terminal domain-containing protein</fullName>
    </recommendedName>
</protein>
<dbReference type="GO" id="GO:0046872">
    <property type="term" value="F:metal ion binding"/>
    <property type="evidence" value="ECO:0007669"/>
    <property type="project" value="UniProtKB-KW"/>
</dbReference>
<dbReference type="Pfam" id="PF16212">
    <property type="entry name" value="PhoLip_ATPase_C"/>
    <property type="match status" value="1"/>
</dbReference>
<evidence type="ECO:0000256" key="1">
    <source>
        <dbReference type="ARBA" id="ARBA00004141"/>
    </source>
</evidence>
<feature type="compositionally biased region" description="Basic and acidic residues" evidence="4">
    <location>
        <begin position="215"/>
        <end position="228"/>
    </location>
</feature>
<keyword evidence="5" id="KW-0472">Membrane</keyword>
<feature type="domain" description="P-type ATPase C-terminal" evidence="6">
    <location>
        <begin position="5"/>
        <end position="117"/>
    </location>
</feature>
<evidence type="ECO:0000256" key="5">
    <source>
        <dbReference type="SAM" id="Phobius"/>
    </source>
</evidence>